<dbReference type="Pfam" id="PF12937">
    <property type="entry name" value="F-box-like"/>
    <property type="match status" value="1"/>
</dbReference>
<dbReference type="OrthoDB" id="2322499at2759"/>
<comment type="caution">
    <text evidence="2">The sequence shown here is derived from an EMBL/GenBank/DDBJ whole genome shotgun (WGS) entry which is preliminary data.</text>
</comment>
<sequence>MHKVLRRVFKPLENSILLVHSPEIKEMPLEIVFEIMSYLQPADLISLSRTSRRMREVLLSKSSRLVWRTSLSNVRGLPACPIDMAEPQFVNLIFGQNCQFCGKSGVKDIYWTCRARCCSNCVKSQCVCHLTWDDSPF</sequence>
<evidence type="ECO:0000313" key="3">
    <source>
        <dbReference type="Proteomes" id="UP000298030"/>
    </source>
</evidence>
<dbReference type="SMART" id="SM00256">
    <property type="entry name" value="FBOX"/>
    <property type="match status" value="1"/>
</dbReference>
<dbReference type="STRING" id="71717.A0A4Y7TKN5"/>
<dbReference type="Proteomes" id="UP000298030">
    <property type="component" value="Unassembled WGS sequence"/>
</dbReference>
<name>A0A4Y7TKN5_COPMI</name>
<dbReference type="PROSITE" id="PS50181">
    <property type="entry name" value="FBOX"/>
    <property type="match status" value="1"/>
</dbReference>
<evidence type="ECO:0000313" key="2">
    <source>
        <dbReference type="EMBL" id="TEB34521.1"/>
    </source>
</evidence>
<organism evidence="2 3">
    <name type="scientific">Coprinellus micaceus</name>
    <name type="common">Glistening ink-cap mushroom</name>
    <name type="synonym">Coprinus micaceus</name>
    <dbReference type="NCBI Taxonomy" id="71717"/>
    <lineage>
        <taxon>Eukaryota</taxon>
        <taxon>Fungi</taxon>
        <taxon>Dikarya</taxon>
        <taxon>Basidiomycota</taxon>
        <taxon>Agaricomycotina</taxon>
        <taxon>Agaricomycetes</taxon>
        <taxon>Agaricomycetidae</taxon>
        <taxon>Agaricales</taxon>
        <taxon>Agaricineae</taxon>
        <taxon>Psathyrellaceae</taxon>
        <taxon>Coprinellus</taxon>
    </lineage>
</organism>
<feature type="domain" description="F-box" evidence="1">
    <location>
        <begin position="21"/>
        <end position="70"/>
    </location>
</feature>
<evidence type="ECO:0000259" key="1">
    <source>
        <dbReference type="PROSITE" id="PS50181"/>
    </source>
</evidence>
<dbReference type="SUPFAM" id="SSF81383">
    <property type="entry name" value="F-box domain"/>
    <property type="match status" value="1"/>
</dbReference>
<dbReference type="InterPro" id="IPR036047">
    <property type="entry name" value="F-box-like_dom_sf"/>
</dbReference>
<accession>A0A4Y7TKN5</accession>
<reference evidence="2 3" key="1">
    <citation type="journal article" date="2019" name="Nat. Ecol. Evol.">
        <title>Megaphylogeny resolves global patterns of mushroom evolution.</title>
        <authorList>
            <person name="Varga T."/>
            <person name="Krizsan K."/>
            <person name="Foldi C."/>
            <person name="Dima B."/>
            <person name="Sanchez-Garcia M."/>
            <person name="Sanchez-Ramirez S."/>
            <person name="Szollosi G.J."/>
            <person name="Szarkandi J.G."/>
            <person name="Papp V."/>
            <person name="Albert L."/>
            <person name="Andreopoulos W."/>
            <person name="Angelini C."/>
            <person name="Antonin V."/>
            <person name="Barry K.W."/>
            <person name="Bougher N.L."/>
            <person name="Buchanan P."/>
            <person name="Buyck B."/>
            <person name="Bense V."/>
            <person name="Catcheside P."/>
            <person name="Chovatia M."/>
            <person name="Cooper J."/>
            <person name="Damon W."/>
            <person name="Desjardin D."/>
            <person name="Finy P."/>
            <person name="Geml J."/>
            <person name="Haridas S."/>
            <person name="Hughes K."/>
            <person name="Justo A."/>
            <person name="Karasinski D."/>
            <person name="Kautmanova I."/>
            <person name="Kiss B."/>
            <person name="Kocsube S."/>
            <person name="Kotiranta H."/>
            <person name="LaButti K.M."/>
            <person name="Lechner B.E."/>
            <person name="Liimatainen K."/>
            <person name="Lipzen A."/>
            <person name="Lukacs Z."/>
            <person name="Mihaltcheva S."/>
            <person name="Morgado L.N."/>
            <person name="Niskanen T."/>
            <person name="Noordeloos M.E."/>
            <person name="Ohm R.A."/>
            <person name="Ortiz-Santana B."/>
            <person name="Ovrebo C."/>
            <person name="Racz N."/>
            <person name="Riley R."/>
            <person name="Savchenko A."/>
            <person name="Shiryaev A."/>
            <person name="Soop K."/>
            <person name="Spirin V."/>
            <person name="Szebenyi C."/>
            <person name="Tomsovsky M."/>
            <person name="Tulloss R.E."/>
            <person name="Uehling J."/>
            <person name="Grigoriev I.V."/>
            <person name="Vagvolgyi C."/>
            <person name="Papp T."/>
            <person name="Martin F.M."/>
            <person name="Miettinen O."/>
            <person name="Hibbett D.S."/>
            <person name="Nagy L.G."/>
        </authorList>
    </citation>
    <scope>NUCLEOTIDE SEQUENCE [LARGE SCALE GENOMIC DNA]</scope>
    <source>
        <strain evidence="2 3">FP101781</strain>
    </source>
</reference>
<dbReference type="Gene3D" id="1.20.1280.50">
    <property type="match status" value="1"/>
</dbReference>
<dbReference type="InterPro" id="IPR001810">
    <property type="entry name" value="F-box_dom"/>
</dbReference>
<proteinExistence type="predicted"/>
<dbReference type="AlphaFoldDB" id="A0A4Y7TKN5"/>
<dbReference type="EMBL" id="QPFP01000009">
    <property type="protein sequence ID" value="TEB34521.1"/>
    <property type="molecule type" value="Genomic_DNA"/>
</dbReference>
<gene>
    <name evidence="2" type="ORF">FA13DRAFT_1486462</name>
</gene>
<protein>
    <recommendedName>
        <fullName evidence="1">F-box domain-containing protein</fullName>
    </recommendedName>
</protein>
<keyword evidence="3" id="KW-1185">Reference proteome</keyword>